<dbReference type="PATRIC" id="fig|1566026.4.peg.2569"/>
<protein>
    <submittedName>
        <fullName evidence="1">Uncharacterized protein</fullName>
    </submittedName>
</protein>
<organism evidence="1 2">
    <name type="scientific">Roseivirga seohaensis subsp. aquiponti</name>
    <dbReference type="NCBI Taxonomy" id="1566026"/>
    <lineage>
        <taxon>Bacteria</taxon>
        <taxon>Pseudomonadati</taxon>
        <taxon>Bacteroidota</taxon>
        <taxon>Cytophagia</taxon>
        <taxon>Cytophagales</taxon>
        <taxon>Roseivirgaceae</taxon>
        <taxon>Roseivirga</taxon>
    </lineage>
</organism>
<name>A0A0L8APJ1_9BACT</name>
<sequence>MNNNGHSVSYQDYQPYAVAHSDELVKRFHIHMRSGERYSIPYSLLPIFILKNNQELIIKAYEVQITVSGRGLSAIEEALSKEVLTFIKIHPCGKDDGESSVYIENITLEGENLMQ</sequence>
<keyword evidence="2" id="KW-1185">Reference proteome</keyword>
<comment type="caution">
    <text evidence="1">The sequence shown here is derived from an EMBL/GenBank/DDBJ whole genome shotgun (WGS) entry which is preliminary data.</text>
</comment>
<dbReference type="AlphaFoldDB" id="A0A0L8APJ1"/>
<evidence type="ECO:0000313" key="2">
    <source>
        <dbReference type="Proteomes" id="UP000036908"/>
    </source>
</evidence>
<dbReference type="EMBL" id="JSVA01000004">
    <property type="protein sequence ID" value="KOF04151.1"/>
    <property type="molecule type" value="Genomic_DNA"/>
</dbReference>
<accession>A0A0L8APJ1</accession>
<proteinExistence type="predicted"/>
<evidence type="ECO:0000313" key="1">
    <source>
        <dbReference type="EMBL" id="KOF04151.1"/>
    </source>
</evidence>
<gene>
    <name evidence="1" type="ORF">OB69_04000</name>
</gene>
<reference evidence="2" key="1">
    <citation type="submission" date="2014-11" db="EMBL/GenBank/DDBJ databases">
        <title>Genome sequencing of Roseivirga sp. D-25.</title>
        <authorList>
            <person name="Selvaratnam C."/>
            <person name="Thevarajoo S."/>
            <person name="Goh K.M."/>
            <person name="Eee R."/>
            <person name="Chan K.-G."/>
            <person name="Chong C.S."/>
        </authorList>
    </citation>
    <scope>NUCLEOTIDE SEQUENCE [LARGE SCALE GENOMIC DNA]</scope>
    <source>
        <strain evidence="2">D-25</strain>
    </source>
</reference>
<dbReference type="Proteomes" id="UP000036908">
    <property type="component" value="Unassembled WGS sequence"/>
</dbReference>